<comment type="caution">
    <text evidence="6">The sequence shown here is derived from an EMBL/GenBank/DDBJ whole genome shotgun (WGS) entry which is preliminary data.</text>
</comment>
<reference evidence="6 7" key="1">
    <citation type="submission" date="2024-02" db="EMBL/GenBank/DDBJ databases">
        <title>De novo assembly and annotation of 12 fungi associated with fruit tree decline syndrome in Ontario, Canada.</title>
        <authorList>
            <person name="Sulman M."/>
            <person name="Ellouze W."/>
            <person name="Ilyukhin E."/>
        </authorList>
    </citation>
    <scope>NUCLEOTIDE SEQUENCE [LARGE SCALE GENOMIC DNA]</scope>
    <source>
        <strain evidence="6 7">M1-105</strain>
    </source>
</reference>
<organism evidence="6 7">
    <name type="scientific">Neofusicoccum ribis</name>
    <dbReference type="NCBI Taxonomy" id="45134"/>
    <lineage>
        <taxon>Eukaryota</taxon>
        <taxon>Fungi</taxon>
        <taxon>Dikarya</taxon>
        <taxon>Ascomycota</taxon>
        <taxon>Pezizomycotina</taxon>
        <taxon>Dothideomycetes</taxon>
        <taxon>Dothideomycetes incertae sedis</taxon>
        <taxon>Botryosphaeriales</taxon>
        <taxon>Botryosphaeriaceae</taxon>
        <taxon>Neofusicoccum</taxon>
    </lineage>
</organism>
<proteinExistence type="inferred from homology"/>
<dbReference type="Proteomes" id="UP001521116">
    <property type="component" value="Unassembled WGS sequence"/>
</dbReference>
<dbReference type="EMBL" id="JAJVDC020000219">
    <property type="protein sequence ID" value="KAL1617920.1"/>
    <property type="molecule type" value="Genomic_DNA"/>
</dbReference>
<evidence type="ECO:0000259" key="5">
    <source>
        <dbReference type="Pfam" id="PF08240"/>
    </source>
</evidence>
<comment type="subunit">
    <text evidence="2">Monomer.</text>
</comment>
<dbReference type="InterPro" id="IPR011032">
    <property type="entry name" value="GroES-like_sf"/>
</dbReference>
<dbReference type="SUPFAM" id="SSF51735">
    <property type="entry name" value="NAD(P)-binding Rossmann-fold domains"/>
    <property type="match status" value="1"/>
</dbReference>
<keyword evidence="3" id="KW-0560">Oxidoreductase</keyword>
<accession>A0ABR3SDZ2</accession>
<dbReference type="InterPro" id="IPR047122">
    <property type="entry name" value="Trans-enoyl_RdTase-like"/>
</dbReference>
<dbReference type="PANTHER" id="PTHR45348:SF2">
    <property type="entry name" value="ZINC-TYPE ALCOHOL DEHYDROGENASE-LIKE PROTEIN C2E1P3.01"/>
    <property type="match status" value="1"/>
</dbReference>
<evidence type="ECO:0000259" key="4">
    <source>
        <dbReference type="Pfam" id="PF00107"/>
    </source>
</evidence>
<comment type="similarity">
    <text evidence="1">Belongs to the zinc-containing alcohol dehydrogenase family.</text>
</comment>
<sequence>MSFDSDAFGDGAVLGCDFTGIVQKVGDGVTRLRKGDAVAGLVWGASVGQYAIQEAAKYQLRIVTTCSPKHFDTVKKFGAHHVFDYRSQGVVEQIKSAAPDLKYVFDTIGSRSSSGLASQAVRSTGGTLCTVRPGKANTEDVDSSVEVTDVLPSKDDHELAAELFEKLPEWLETGIIKANATRILPGLESVPKGFDMHRNGDISGFKVVYQLG</sequence>
<dbReference type="InterPro" id="IPR013149">
    <property type="entry name" value="ADH-like_C"/>
</dbReference>
<evidence type="ECO:0000256" key="3">
    <source>
        <dbReference type="ARBA" id="ARBA00023002"/>
    </source>
</evidence>
<dbReference type="SUPFAM" id="SSF50129">
    <property type="entry name" value="GroES-like"/>
    <property type="match status" value="1"/>
</dbReference>
<dbReference type="Gene3D" id="3.40.50.720">
    <property type="entry name" value="NAD(P)-binding Rossmann-like Domain"/>
    <property type="match status" value="1"/>
</dbReference>
<protein>
    <submittedName>
        <fullName evidence="6">Zinc-binding oxidoreductase alcohol dehydrogenase</fullName>
    </submittedName>
</protein>
<dbReference type="InterPro" id="IPR013154">
    <property type="entry name" value="ADH-like_N"/>
</dbReference>
<evidence type="ECO:0000256" key="2">
    <source>
        <dbReference type="ARBA" id="ARBA00011245"/>
    </source>
</evidence>
<dbReference type="InterPro" id="IPR036291">
    <property type="entry name" value="NAD(P)-bd_dom_sf"/>
</dbReference>
<gene>
    <name evidence="6" type="primary">IFR1_2</name>
    <name evidence="6" type="ORF">SLS56_010760</name>
</gene>
<dbReference type="Pfam" id="PF08240">
    <property type="entry name" value="ADH_N"/>
    <property type="match status" value="1"/>
</dbReference>
<feature type="domain" description="Alcohol dehydrogenase-like C-terminal" evidence="4">
    <location>
        <begin position="47"/>
        <end position="131"/>
    </location>
</feature>
<name>A0ABR3SDZ2_9PEZI</name>
<keyword evidence="7" id="KW-1185">Reference proteome</keyword>
<dbReference type="Pfam" id="PF00107">
    <property type="entry name" value="ADH_zinc_N"/>
    <property type="match status" value="1"/>
</dbReference>
<feature type="domain" description="Alcohol dehydrogenase-like N-terminal" evidence="5">
    <location>
        <begin position="12"/>
        <end position="39"/>
    </location>
</feature>
<evidence type="ECO:0000313" key="7">
    <source>
        <dbReference type="Proteomes" id="UP001521116"/>
    </source>
</evidence>
<evidence type="ECO:0000313" key="6">
    <source>
        <dbReference type="EMBL" id="KAL1617920.1"/>
    </source>
</evidence>
<evidence type="ECO:0000256" key="1">
    <source>
        <dbReference type="ARBA" id="ARBA00008072"/>
    </source>
</evidence>
<dbReference type="PANTHER" id="PTHR45348">
    <property type="entry name" value="HYPOTHETICAL OXIDOREDUCTASE (EUROFUNG)"/>
    <property type="match status" value="1"/>
</dbReference>